<evidence type="ECO:0000259" key="2">
    <source>
        <dbReference type="Pfam" id="PF07732"/>
    </source>
</evidence>
<dbReference type="Gene3D" id="2.60.40.420">
    <property type="entry name" value="Cupredoxins - blue copper proteins"/>
    <property type="match status" value="1"/>
</dbReference>
<organism evidence="3 4">
    <name type="scientific">Nocardioides pocheonensis</name>
    <dbReference type="NCBI Taxonomy" id="661485"/>
    <lineage>
        <taxon>Bacteria</taxon>
        <taxon>Bacillati</taxon>
        <taxon>Actinomycetota</taxon>
        <taxon>Actinomycetes</taxon>
        <taxon>Propionibacteriales</taxon>
        <taxon>Nocardioidaceae</taxon>
        <taxon>Nocardioides</taxon>
    </lineage>
</organism>
<dbReference type="InterPro" id="IPR011707">
    <property type="entry name" value="Cu-oxidase-like_N"/>
</dbReference>
<feature type="region of interest" description="Disordered" evidence="1">
    <location>
        <begin position="513"/>
        <end position="532"/>
    </location>
</feature>
<dbReference type="InterPro" id="IPR045087">
    <property type="entry name" value="Cu-oxidase_fam"/>
</dbReference>
<evidence type="ECO:0000256" key="1">
    <source>
        <dbReference type="SAM" id="MobiDB-lite"/>
    </source>
</evidence>
<protein>
    <recommendedName>
        <fullName evidence="2">Plastocyanin-like domain-containing protein</fullName>
    </recommendedName>
</protein>
<dbReference type="OrthoDB" id="345021at2"/>
<proteinExistence type="predicted"/>
<dbReference type="Proteomes" id="UP000279994">
    <property type="component" value="Unassembled WGS sequence"/>
</dbReference>
<keyword evidence="4" id="KW-1185">Reference proteome</keyword>
<dbReference type="GO" id="GO:0005507">
    <property type="term" value="F:copper ion binding"/>
    <property type="evidence" value="ECO:0007669"/>
    <property type="project" value="InterPro"/>
</dbReference>
<evidence type="ECO:0000313" key="3">
    <source>
        <dbReference type="EMBL" id="RNM15784.1"/>
    </source>
</evidence>
<reference evidence="3 4" key="1">
    <citation type="submission" date="2018-11" db="EMBL/GenBank/DDBJ databases">
        <authorList>
            <person name="Li F."/>
        </authorList>
    </citation>
    <scope>NUCLEOTIDE SEQUENCE [LARGE SCALE GENOMIC DNA]</scope>
    <source>
        <strain evidence="3 4">Gsoil 818</strain>
    </source>
</reference>
<dbReference type="PANTHER" id="PTHR11709:SF486">
    <property type="entry name" value="MULTICOPPER OXIDASE"/>
    <property type="match status" value="1"/>
</dbReference>
<dbReference type="GO" id="GO:0016491">
    <property type="term" value="F:oxidoreductase activity"/>
    <property type="evidence" value="ECO:0007669"/>
    <property type="project" value="TreeGrafter"/>
</dbReference>
<dbReference type="RefSeq" id="WP_123222035.1">
    <property type="nucleotide sequence ID" value="NZ_RJSF01000019.1"/>
</dbReference>
<sequence>MNTTRPSSSFGAHLLLTVLTTLALVAAVTSLVAAPARAARSASTGVRVAAPQAVAPGSAAEPRAVAPQAAAAVGKLTPSGCVRAAGNAQCDLYAMGGSTQLLGQTLPIWGFSTTGAAGSATAPGPVLVVQQGDTVSITLHNQLSDNVSLSLPGQPASAFTQGLSAADQTTGATPGGTATYTFHADRPGTFLYEAGHTPQGARQVAMGLAGALVVLRTDATASGHAFDDESVVVLSDMDPRLNAAPATFDMRSYRAQWRLINGKPFPSTNPIATDQGHTVLLRYVNAGSVAHPMSLLGANQLEVAQDGHDFPQALRTVVAEVDSGTTLDALVTMPSGPESRVTLYETGSHLDNVGQTELDPTKVAVGGMMTFLDTQAPPPTSDLVGPSPSNVTVTPSRSAGTAPVTVTADLSDVRHGGSNVTAAEFVVDDPSVAVGNGIPMGPAAAFGTPTASVTGTIPVSPPAGQTCTPATGPVPVTLECLSAGKHIVYVRGQDSAHNWGVVGSVVLNLPKTGPTTRDATTTPAVANGTGPVAVSATGDDSAADGLIDGAELFLDAIGSDGSGTPMLLNRSAAIVSEDLTVPAALPAGQTCATQPLVAACLSEGTHHLYLHSHDDLGLWGPVLDVPFRVDRTGPAVDAASVTPNPSNGLLSPPGDSGYLRVSALITDRDSLSGALQGKVVRAEGFFAPSSTNPAPGSGFALLPVDGTLDSTSENVYGLIPLSQVRVKANGTYQVLVRGKDDAGNWGALFAVSLVIDKTAPTLGALTASPNPTAGAANLTLTAPVTGDTSFQTAELWTGTTDPGVGKATRVNVGYVNGSVVVTVPLAGYPSGSRQFNLRVQDMAGNWSNAASTTVTVSSAGLLSDSFESGTLSLWSSITGSPTVTTAAGLLPTDGTNKGMQVTLPQVGYVVDDSPAAETAYHARFAFSGASMAIPSANTTAITVFEARTASGSAYSVQVGRSGGGTGPATRVRIVMSRSGAGAVTGAWVNLTAGAHRLQTDWLSGPATGAGQGSLRLSVDGVVSSTLTGNTSTLRIESVRLGLIAGLNNAWTGRAFFDTFTSSRTSLP</sequence>
<feature type="compositionally biased region" description="Low complexity" evidence="1">
    <location>
        <begin position="513"/>
        <end position="526"/>
    </location>
</feature>
<feature type="compositionally biased region" description="Polar residues" evidence="1">
    <location>
        <begin position="387"/>
        <end position="399"/>
    </location>
</feature>
<name>A0A3N0GTJ0_9ACTN</name>
<dbReference type="AlphaFoldDB" id="A0A3N0GTJ0"/>
<feature type="region of interest" description="Disordered" evidence="1">
    <location>
        <begin position="380"/>
        <end position="399"/>
    </location>
</feature>
<dbReference type="Pfam" id="PF07732">
    <property type="entry name" value="Cu-oxidase_3"/>
    <property type="match status" value="1"/>
</dbReference>
<dbReference type="EMBL" id="RJSF01000019">
    <property type="protein sequence ID" value="RNM15784.1"/>
    <property type="molecule type" value="Genomic_DNA"/>
</dbReference>
<gene>
    <name evidence="3" type="ORF">EFL26_06270</name>
</gene>
<dbReference type="InterPro" id="IPR008972">
    <property type="entry name" value="Cupredoxin"/>
</dbReference>
<evidence type="ECO:0000313" key="4">
    <source>
        <dbReference type="Proteomes" id="UP000279994"/>
    </source>
</evidence>
<dbReference type="PANTHER" id="PTHR11709">
    <property type="entry name" value="MULTI-COPPER OXIDASE"/>
    <property type="match status" value="1"/>
</dbReference>
<accession>A0A3N0GTJ0</accession>
<dbReference type="SUPFAM" id="SSF49503">
    <property type="entry name" value="Cupredoxins"/>
    <property type="match status" value="2"/>
</dbReference>
<feature type="domain" description="Plastocyanin-like" evidence="2">
    <location>
        <begin position="121"/>
        <end position="216"/>
    </location>
</feature>
<comment type="caution">
    <text evidence="3">The sequence shown here is derived from an EMBL/GenBank/DDBJ whole genome shotgun (WGS) entry which is preliminary data.</text>
</comment>